<accession>A0A6M0Q9T2</accession>
<proteinExistence type="predicted"/>
<keyword evidence="1" id="KW-0812">Transmembrane</keyword>
<comment type="caution">
    <text evidence="2">The sequence shown here is derived from an EMBL/GenBank/DDBJ whole genome shotgun (WGS) entry which is preliminary data.</text>
</comment>
<dbReference type="Proteomes" id="UP000481043">
    <property type="component" value="Unassembled WGS sequence"/>
</dbReference>
<reference evidence="2 3" key="1">
    <citation type="submission" date="2020-02" db="EMBL/GenBank/DDBJ databases">
        <title>Bacillus aquiflavi sp. nov., isolated from yellow water of strong flavor Chinese baijiu in Yibin region of China.</title>
        <authorList>
            <person name="Xie J."/>
        </authorList>
    </citation>
    <scope>NUCLEOTIDE SEQUENCE [LARGE SCALE GENOMIC DNA]</scope>
    <source>
        <strain evidence="2 3">SA4</strain>
    </source>
</reference>
<keyword evidence="3" id="KW-1185">Reference proteome</keyword>
<dbReference type="RefSeq" id="WP_163180484.1">
    <property type="nucleotide sequence ID" value="NZ_JAAIWM010000005.1"/>
</dbReference>
<name>A0A6M0Q9T2_9BACI</name>
<evidence type="ECO:0000256" key="1">
    <source>
        <dbReference type="SAM" id="Phobius"/>
    </source>
</evidence>
<feature type="transmembrane region" description="Helical" evidence="1">
    <location>
        <begin position="6"/>
        <end position="24"/>
    </location>
</feature>
<gene>
    <name evidence="2" type="ORF">G4D63_14860</name>
</gene>
<organism evidence="2 3">
    <name type="scientific">Bacillus mesophilus</name>
    <dbReference type="NCBI Taxonomy" id="1808955"/>
    <lineage>
        <taxon>Bacteria</taxon>
        <taxon>Bacillati</taxon>
        <taxon>Bacillota</taxon>
        <taxon>Bacilli</taxon>
        <taxon>Bacillales</taxon>
        <taxon>Bacillaceae</taxon>
        <taxon>Bacillus</taxon>
    </lineage>
</organism>
<dbReference type="AlphaFoldDB" id="A0A6M0Q9T2"/>
<evidence type="ECO:0000313" key="2">
    <source>
        <dbReference type="EMBL" id="NEY73017.1"/>
    </source>
</evidence>
<evidence type="ECO:0000313" key="3">
    <source>
        <dbReference type="Proteomes" id="UP000481043"/>
    </source>
</evidence>
<sequence length="54" mass="6432">MQFESYLLMGFIFVGIIILGIYDTKKKNEVKFEKIRLECEKVALEQTRMKSENQ</sequence>
<keyword evidence="1" id="KW-1133">Transmembrane helix</keyword>
<dbReference type="EMBL" id="JAAIWM010000005">
    <property type="protein sequence ID" value="NEY73017.1"/>
    <property type="molecule type" value="Genomic_DNA"/>
</dbReference>
<protein>
    <submittedName>
        <fullName evidence="2">Uncharacterized protein</fullName>
    </submittedName>
</protein>
<keyword evidence="1" id="KW-0472">Membrane</keyword>